<dbReference type="GO" id="GO:0005737">
    <property type="term" value="C:cytoplasm"/>
    <property type="evidence" value="ECO:0007669"/>
    <property type="project" value="InterPro"/>
</dbReference>
<dbReference type="FunFam" id="3.80.10.10:FF:000384">
    <property type="entry name" value="Nuclear RNA export factor 1"/>
    <property type="match status" value="1"/>
</dbReference>
<dbReference type="InterPro" id="IPR009060">
    <property type="entry name" value="UBA-like_sf"/>
</dbReference>
<keyword evidence="7" id="KW-0694">RNA-binding</keyword>
<feature type="compositionally biased region" description="Basic and acidic residues" evidence="9">
    <location>
        <begin position="15"/>
        <end position="25"/>
    </location>
</feature>
<evidence type="ECO:0000313" key="12">
    <source>
        <dbReference type="EMBL" id="VVD00091.1"/>
    </source>
</evidence>
<evidence type="ECO:0000256" key="2">
    <source>
        <dbReference type="ARBA" id="ARBA00009285"/>
    </source>
</evidence>
<feature type="region of interest" description="Disordered" evidence="9">
    <location>
        <begin position="1"/>
        <end position="25"/>
    </location>
</feature>
<dbReference type="GO" id="GO:0005635">
    <property type="term" value="C:nuclear envelope"/>
    <property type="evidence" value="ECO:0007669"/>
    <property type="project" value="UniProtKB-ARBA"/>
</dbReference>
<dbReference type="InterPro" id="IPR032675">
    <property type="entry name" value="LRR_dom_sf"/>
</dbReference>
<dbReference type="InterPro" id="IPR032710">
    <property type="entry name" value="NTF2-like_dom_sf"/>
</dbReference>
<dbReference type="Gene3D" id="1.10.8.10">
    <property type="entry name" value="DNA helicase RuvA subunit, C-terminal domain"/>
    <property type="match status" value="1"/>
</dbReference>
<evidence type="ECO:0000256" key="5">
    <source>
        <dbReference type="ARBA" id="ARBA00022737"/>
    </source>
</evidence>
<dbReference type="InterPro" id="IPR035979">
    <property type="entry name" value="RBD_domain_sf"/>
</dbReference>
<dbReference type="SUPFAM" id="SSF54928">
    <property type="entry name" value="RNA-binding domain, RBD"/>
    <property type="match status" value="1"/>
</dbReference>
<comment type="similarity">
    <text evidence="2">Belongs to the NXF family.</text>
</comment>
<dbReference type="CDD" id="cd00780">
    <property type="entry name" value="NTF2"/>
    <property type="match status" value="1"/>
</dbReference>
<dbReference type="AlphaFoldDB" id="A0A5E4QQW3"/>
<dbReference type="Proteomes" id="UP000324832">
    <property type="component" value="Unassembled WGS sequence"/>
</dbReference>
<dbReference type="InterPro" id="IPR002075">
    <property type="entry name" value="NTF2_dom"/>
</dbReference>
<dbReference type="InterPro" id="IPR012677">
    <property type="entry name" value="Nucleotide-bd_a/b_plait_sf"/>
</dbReference>
<evidence type="ECO:0000256" key="7">
    <source>
        <dbReference type="ARBA" id="ARBA00022884"/>
    </source>
</evidence>
<dbReference type="GO" id="GO:0005654">
    <property type="term" value="C:nucleoplasm"/>
    <property type="evidence" value="ECO:0007669"/>
    <property type="project" value="UniProtKB-SubCell"/>
</dbReference>
<dbReference type="FunFam" id="3.10.450.50:FF:000004">
    <property type="entry name" value="Nuclear RNA export factor 1"/>
    <property type="match status" value="1"/>
</dbReference>
<keyword evidence="13" id="KW-1185">Reference proteome</keyword>
<feature type="domain" description="NTF2" evidence="10">
    <location>
        <begin position="366"/>
        <end position="517"/>
    </location>
</feature>
<reference evidence="12 13" key="1">
    <citation type="submission" date="2017-07" db="EMBL/GenBank/DDBJ databases">
        <authorList>
            <person name="Talla V."/>
            <person name="Backstrom N."/>
        </authorList>
    </citation>
    <scope>NUCLEOTIDE SEQUENCE [LARGE SCALE GENOMIC DNA]</scope>
</reference>
<dbReference type="PROSITE" id="PS51450">
    <property type="entry name" value="LRR"/>
    <property type="match status" value="2"/>
</dbReference>
<dbReference type="InterPro" id="IPR030217">
    <property type="entry name" value="NXF_fam"/>
</dbReference>
<dbReference type="PROSITE" id="PS50177">
    <property type="entry name" value="NTF2_DOMAIN"/>
    <property type="match status" value="1"/>
</dbReference>
<dbReference type="PROSITE" id="PS51281">
    <property type="entry name" value="TAP_C"/>
    <property type="match status" value="1"/>
</dbReference>
<evidence type="ECO:0000313" key="13">
    <source>
        <dbReference type="Proteomes" id="UP000324832"/>
    </source>
</evidence>
<dbReference type="Gene3D" id="3.80.10.10">
    <property type="entry name" value="Ribonuclease Inhibitor"/>
    <property type="match status" value="1"/>
</dbReference>
<dbReference type="PANTHER" id="PTHR10662">
    <property type="entry name" value="NUCLEAR RNA EXPORT FACTOR"/>
    <property type="match status" value="1"/>
</dbReference>
<dbReference type="InterPro" id="IPR015245">
    <property type="entry name" value="Tap_RNA-bd"/>
</dbReference>
<dbReference type="FunFam" id="1.10.8.10:FF:000018">
    <property type="entry name" value="Nuclear RNA export factor 1"/>
    <property type="match status" value="1"/>
</dbReference>
<accession>A0A5E4QQW3</accession>
<name>A0A5E4QQW3_9NEOP</name>
<dbReference type="SUPFAM" id="SSF46934">
    <property type="entry name" value="UBA-like"/>
    <property type="match status" value="1"/>
</dbReference>
<gene>
    <name evidence="12" type="ORF">LSINAPIS_LOCUS10800</name>
</gene>
<evidence type="ECO:0000256" key="4">
    <source>
        <dbReference type="ARBA" id="ARBA00022614"/>
    </source>
</evidence>
<comment type="subcellular location">
    <subcellularLocation>
        <location evidence="1">Nucleus</location>
        <location evidence="1">Nucleoplasm</location>
    </subcellularLocation>
</comment>
<organism evidence="12 13">
    <name type="scientific">Leptidea sinapis</name>
    <dbReference type="NCBI Taxonomy" id="189913"/>
    <lineage>
        <taxon>Eukaryota</taxon>
        <taxon>Metazoa</taxon>
        <taxon>Ecdysozoa</taxon>
        <taxon>Arthropoda</taxon>
        <taxon>Hexapoda</taxon>
        <taxon>Insecta</taxon>
        <taxon>Pterygota</taxon>
        <taxon>Neoptera</taxon>
        <taxon>Endopterygota</taxon>
        <taxon>Lepidoptera</taxon>
        <taxon>Glossata</taxon>
        <taxon>Ditrysia</taxon>
        <taxon>Papilionoidea</taxon>
        <taxon>Pieridae</taxon>
        <taxon>Dismorphiinae</taxon>
        <taxon>Leptidea</taxon>
    </lineage>
</organism>
<dbReference type="SUPFAM" id="SSF52058">
    <property type="entry name" value="L domain-like"/>
    <property type="match status" value="1"/>
</dbReference>
<keyword evidence="3" id="KW-0813">Transport</keyword>
<dbReference type="Pfam" id="PF24048">
    <property type="entry name" value="LRR_NXF1-5"/>
    <property type="match status" value="1"/>
</dbReference>
<dbReference type="Pfam" id="PF03943">
    <property type="entry name" value="TAP_C"/>
    <property type="match status" value="1"/>
</dbReference>
<dbReference type="Gene3D" id="3.30.70.330">
    <property type="match status" value="1"/>
</dbReference>
<dbReference type="InterPro" id="IPR001611">
    <property type="entry name" value="Leu-rich_rpt"/>
</dbReference>
<dbReference type="InterPro" id="IPR018222">
    <property type="entry name" value="Nuclear_transport_factor_2_euk"/>
</dbReference>
<keyword evidence="5" id="KW-0677">Repeat</keyword>
<dbReference type="InterPro" id="IPR057125">
    <property type="entry name" value="NXF1/2/3/5-like_LRR"/>
</dbReference>
<evidence type="ECO:0000256" key="6">
    <source>
        <dbReference type="ARBA" id="ARBA00022816"/>
    </source>
</evidence>
<dbReference type="Pfam" id="PF22602">
    <property type="entry name" value="NXF_NTF2"/>
    <property type="match status" value="1"/>
</dbReference>
<dbReference type="Gene3D" id="3.10.450.50">
    <property type="match status" value="1"/>
</dbReference>
<feature type="compositionally biased region" description="Basic residues" evidence="9">
    <location>
        <begin position="1"/>
        <end position="11"/>
    </location>
</feature>
<evidence type="ECO:0000259" key="10">
    <source>
        <dbReference type="PROSITE" id="PS50177"/>
    </source>
</evidence>
<evidence type="ECO:0000256" key="3">
    <source>
        <dbReference type="ARBA" id="ARBA00022448"/>
    </source>
</evidence>
<dbReference type="Pfam" id="PF09162">
    <property type="entry name" value="Tap-RNA_bind"/>
    <property type="match status" value="1"/>
</dbReference>
<dbReference type="GO" id="GO:0016973">
    <property type="term" value="P:poly(A)+ mRNA export from nucleus"/>
    <property type="evidence" value="ECO:0007669"/>
    <property type="project" value="TreeGrafter"/>
</dbReference>
<evidence type="ECO:0000259" key="11">
    <source>
        <dbReference type="PROSITE" id="PS51281"/>
    </source>
</evidence>
<dbReference type="EMBL" id="FZQP02004445">
    <property type="protein sequence ID" value="VVD00091.1"/>
    <property type="molecule type" value="Genomic_DNA"/>
</dbReference>
<keyword evidence="6" id="KW-0509">mRNA transport</keyword>
<dbReference type="GO" id="GO:0003723">
    <property type="term" value="F:RNA binding"/>
    <property type="evidence" value="ECO:0007669"/>
    <property type="project" value="UniProtKB-KW"/>
</dbReference>
<dbReference type="InterPro" id="IPR005637">
    <property type="entry name" value="TAP_C_dom"/>
</dbReference>
<evidence type="ECO:0008006" key="14">
    <source>
        <dbReference type="Google" id="ProtNLM"/>
    </source>
</evidence>
<evidence type="ECO:0000256" key="1">
    <source>
        <dbReference type="ARBA" id="ARBA00004642"/>
    </source>
</evidence>
<keyword evidence="4" id="KW-0433">Leucine-rich repeat</keyword>
<protein>
    <recommendedName>
        <fullName evidence="14">NTF2 domain-containing protein</fullName>
    </recommendedName>
</protein>
<feature type="domain" description="TAP-C" evidence="11">
    <location>
        <begin position="565"/>
        <end position="619"/>
    </location>
</feature>
<dbReference type="PANTHER" id="PTHR10662:SF22">
    <property type="entry name" value="NUCLEAR RNA EXPORT FACTOR 1"/>
    <property type="match status" value="1"/>
</dbReference>
<dbReference type="CDD" id="cd14342">
    <property type="entry name" value="UBA_TAP-C"/>
    <property type="match status" value="1"/>
</dbReference>
<dbReference type="SUPFAM" id="SSF54427">
    <property type="entry name" value="NTF2-like"/>
    <property type="match status" value="1"/>
</dbReference>
<evidence type="ECO:0000256" key="9">
    <source>
        <dbReference type="SAM" id="MobiDB-lite"/>
    </source>
</evidence>
<dbReference type="SMART" id="SM00804">
    <property type="entry name" value="TAP_C"/>
    <property type="match status" value="1"/>
</dbReference>
<evidence type="ECO:0000256" key="8">
    <source>
        <dbReference type="ARBA" id="ARBA00023242"/>
    </source>
</evidence>
<keyword evidence="8" id="KW-0539">Nucleus</keyword>
<proteinExistence type="inferred from homology"/>
<sequence length="619" mass="70151">MPKRGGGRIRTWRPAGEHYEHDDRAHSNNIRRVSFKPGSNKGKNKFNNWNNAKLLLDDDVNMGGEGGGMVEYKKSSFRGRGGRLGSPTPRSAHKKKFYAGILPWYQVVIPYGAKHEKDIMLKSLLSYISPEIFIPHYFKVEGNAVSFYVDDAKIAEKLFYADRKITMPNGFKLILIIRNSVPRININAEMQEKMKLAMAKRYNATTKALDLTKFHGDPELVDVFCALFRPIIMLAAIDIIAENIPDLEALNLNDNKLHGMEHLKVLSAKFKHLKILYLGDNRIPSIASLESLKSLALVELYLKGNPLVNRFNDHESYVSDVRRKFPKLLRLDGEDLPPPIGFDVPEDVSLPPMQQSFLIDPSGQELVREFLKQYFAIYDSESRQPLLDAYHESATMSMSANYLSSDNRNNTQRLNAYISNSRNIMRITDRESRRRYLKTGRLQVVSFLSDLPKSTHDLMGFAVDLLVFKPTMLVLTMNGIFKEHFTNGTPMRSFHRTFVIVPNAGGGFCIINDVLFITNVTKDQENKAFKAPEVTQPATPAVAVAPNIITPAMSALAVSTPSQDDTHKMMLNMLCQQTGMNDHWSINCLQETGWDYQRALFIFNQLQSEGKIPPEAFVK</sequence>